<keyword evidence="3" id="KW-1185">Reference proteome</keyword>
<dbReference type="Proteomes" id="UP000529795">
    <property type="component" value="Unassembled WGS sequence"/>
</dbReference>
<sequence>MSKALKTAALVVGAAALIATGVGAAAGAGLLGAAAASGGVIAGVATAATFTTIGTLASLGALALTVAAGATAPKGTAAGNPTKFTIDKDSGIPIVLGRTLAGGRVVHRQYYGTKNMFESWVTALSLGPVKSVGPLLIDKAPVTFAGSGATGTYAGFMWLDTQLGACPEPRALAGPQGAFAGWTSASKLSGLAADLWTLKFDKAQKNNVFPNGVPQRARVVEGMLAYDMRLDSSVPGGSGACRLGDEATYVYSENPACHAVTWAYGRYQNGVLIAGGGLDVVGIDLAPFTEWANVCDANQWKVGGQVFTTDDNSWDVLKMIAQAGGGEVMPVNALLSCTFNAPRVSIGTITTADITGDIDVPSSAPRRSRRNTIIARVRLETHGWEVQPLDAVAVPDYVAADGGSRPTEIELPLVQQVDQGAQLALYHLLNMRELDGITLPCKVYALGYRPGDCLTIEIPEAALVGRNVIVRGREIDAATMGVTLTCRSETPGKHEFALGQTGKAPPTPDLSIPVYYPPYTEVEYAAEAGTADYAGQAGSIDGYDRTFLEQLRADVDQLQQQP</sequence>
<evidence type="ECO:0000313" key="3">
    <source>
        <dbReference type="Proteomes" id="UP000529795"/>
    </source>
</evidence>
<proteinExistence type="predicted"/>
<evidence type="ECO:0000256" key="1">
    <source>
        <dbReference type="SAM" id="SignalP"/>
    </source>
</evidence>
<keyword evidence="1" id="KW-0732">Signal</keyword>
<accession>A0A840FLJ6</accession>
<comment type="caution">
    <text evidence="2">The sequence shown here is derived from an EMBL/GenBank/DDBJ whole genome shotgun (WGS) entry which is preliminary data.</text>
</comment>
<name>A0A840FLJ6_9SPHN</name>
<feature type="signal peptide" evidence="1">
    <location>
        <begin position="1"/>
        <end position="24"/>
    </location>
</feature>
<reference evidence="2 3" key="1">
    <citation type="submission" date="2020-08" db="EMBL/GenBank/DDBJ databases">
        <title>Genomic Encyclopedia of Type Strains, Phase IV (KMG-IV): sequencing the most valuable type-strain genomes for metagenomic binning, comparative biology and taxonomic classification.</title>
        <authorList>
            <person name="Goeker M."/>
        </authorList>
    </citation>
    <scope>NUCLEOTIDE SEQUENCE [LARGE SCALE GENOMIC DNA]</scope>
    <source>
        <strain evidence="2 3">YC6723</strain>
    </source>
</reference>
<dbReference type="AlphaFoldDB" id="A0A840FLJ6"/>
<protein>
    <recommendedName>
        <fullName evidence="4">Tip attachment protein J domain-containing protein</fullName>
    </recommendedName>
</protein>
<organism evidence="2 3">
    <name type="scientific">Sphingomonas jinjuensis</name>
    <dbReference type="NCBI Taxonomy" id="535907"/>
    <lineage>
        <taxon>Bacteria</taxon>
        <taxon>Pseudomonadati</taxon>
        <taxon>Pseudomonadota</taxon>
        <taxon>Alphaproteobacteria</taxon>
        <taxon>Sphingomonadales</taxon>
        <taxon>Sphingomonadaceae</taxon>
        <taxon>Sphingomonas</taxon>
    </lineage>
</organism>
<evidence type="ECO:0008006" key="4">
    <source>
        <dbReference type="Google" id="ProtNLM"/>
    </source>
</evidence>
<gene>
    <name evidence="2" type="ORF">GGQ80_002095</name>
</gene>
<feature type="chain" id="PRO_5032798794" description="Tip attachment protein J domain-containing protein" evidence="1">
    <location>
        <begin position="25"/>
        <end position="562"/>
    </location>
</feature>
<dbReference type="RefSeq" id="WP_183984462.1">
    <property type="nucleotide sequence ID" value="NZ_JACIEV010000005.1"/>
</dbReference>
<evidence type="ECO:0000313" key="2">
    <source>
        <dbReference type="EMBL" id="MBB4154185.1"/>
    </source>
</evidence>
<dbReference type="EMBL" id="JACIEV010000005">
    <property type="protein sequence ID" value="MBB4154185.1"/>
    <property type="molecule type" value="Genomic_DNA"/>
</dbReference>